<evidence type="ECO:0000256" key="1">
    <source>
        <dbReference type="SAM" id="MobiDB-lite"/>
    </source>
</evidence>
<feature type="non-terminal residue" evidence="2">
    <location>
        <position position="1"/>
    </location>
</feature>
<feature type="region of interest" description="Disordered" evidence="1">
    <location>
        <begin position="1"/>
        <end position="143"/>
    </location>
</feature>
<keyword evidence="2" id="KW-0378">Hydrolase</keyword>
<dbReference type="EMBL" id="CADCTI010000262">
    <property type="protein sequence ID" value="CAA9271803.1"/>
    <property type="molecule type" value="Genomic_DNA"/>
</dbReference>
<dbReference type="AlphaFoldDB" id="A0A6J4J6I2"/>
<feature type="compositionally biased region" description="Basic residues" evidence="1">
    <location>
        <begin position="16"/>
        <end position="42"/>
    </location>
</feature>
<feature type="compositionally biased region" description="Low complexity" evidence="1">
    <location>
        <begin position="103"/>
        <end position="114"/>
    </location>
</feature>
<proteinExistence type="predicted"/>
<protein>
    <submittedName>
        <fullName evidence="2">D-aminoacyl-tRNA deacylase</fullName>
        <ecNumber evidence="2">3.1.1.96</ecNumber>
    </submittedName>
</protein>
<organism evidence="2">
    <name type="scientific">uncultured Blastococcus sp</name>
    <dbReference type="NCBI Taxonomy" id="217144"/>
    <lineage>
        <taxon>Bacteria</taxon>
        <taxon>Bacillati</taxon>
        <taxon>Actinomycetota</taxon>
        <taxon>Actinomycetes</taxon>
        <taxon>Geodermatophilales</taxon>
        <taxon>Geodermatophilaceae</taxon>
        <taxon>Blastococcus</taxon>
        <taxon>environmental samples</taxon>
    </lineage>
</organism>
<reference evidence="2" key="1">
    <citation type="submission" date="2020-02" db="EMBL/GenBank/DDBJ databases">
        <authorList>
            <person name="Meier V. D."/>
        </authorList>
    </citation>
    <scope>NUCLEOTIDE SEQUENCE</scope>
    <source>
        <strain evidence="2">AVDCRST_MAG57</strain>
    </source>
</reference>
<accession>A0A6J4J6I2</accession>
<name>A0A6J4J6I2_9ACTN</name>
<dbReference type="EC" id="3.1.1.96" evidence="2"/>
<evidence type="ECO:0000313" key="2">
    <source>
        <dbReference type="EMBL" id="CAA9271803.1"/>
    </source>
</evidence>
<gene>
    <name evidence="2" type="ORF">AVDCRST_MAG57-3186</name>
</gene>
<feature type="compositionally biased region" description="Basic and acidic residues" evidence="1">
    <location>
        <begin position="133"/>
        <end position="143"/>
    </location>
</feature>
<sequence length="143" mass="15430">ASGGQSGQYSGCNCRRSGRRRDRRRPARARGRGAGGRRRRGRGAGPQDPRAPDLPRPRRCRLRGRPRPAGAGGQPVHPLRRHPQGTKTVLAGRRAWRDRRAAGRPAGRGAAQAGLHRRNRGLRRGDAGVLGERGADDPAARGL</sequence>
<feature type="compositionally biased region" description="Basic residues" evidence="1">
    <location>
        <begin position="57"/>
        <end position="66"/>
    </location>
</feature>
<feature type="non-terminal residue" evidence="2">
    <location>
        <position position="143"/>
    </location>
</feature>
<dbReference type="GO" id="GO:0051499">
    <property type="term" value="F:D-aminoacyl-tRNA deacylase activity"/>
    <property type="evidence" value="ECO:0007669"/>
    <property type="project" value="UniProtKB-EC"/>
</dbReference>